<keyword evidence="2" id="KW-1185">Reference proteome</keyword>
<comment type="caution">
    <text evidence="1">The sequence shown here is derived from an EMBL/GenBank/DDBJ whole genome shotgun (WGS) entry which is preliminary data.</text>
</comment>
<dbReference type="RefSeq" id="WP_308457199.1">
    <property type="nucleotide sequence ID" value="NZ_JAJEQM010000028.1"/>
</dbReference>
<accession>A0AAE3E1B6</accession>
<dbReference type="Proteomes" id="UP001198242">
    <property type="component" value="Unassembled WGS sequence"/>
</dbReference>
<reference evidence="1 2" key="1">
    <citation type="submission" date="2021-10" db="EMBL/GenBank/DDBJ databases">
        <title>Anaerobic single-cell dispensing facilitates the cultivation of human gut bacteria.</title>
        <authorList>
            <person name="Afrizal A."/>
        </authorList>
    </citation>
    <scope>NUCLEOTIDE SEQUENCE [LARGE SCALE GENOMIC DNA]</scope>
    <source>
        <strain evidence="1 2">CLA-AA-H232</strain>
    </source>
</reference>
<proteinExistence type="predicted"/>
<evidence type="ECO:0000313" key="2">
    <source>
        <dbReference type="Proteomes" id="UP001198242"/>
    </source>
</evidence>
<dbReference type="AlphaFoldDB" id="A0AAE3E1B6"/>
<organism evidence="1 2">
    <name type="scientific">Hominilimicola fabiformis</name>
    <dbReference type="NCBI Taxonomy" id="2885356"/>
    <lineage>
        <taxon>Bacteria</taxon>
        <taxon>Bacillati</taxon>
        <taxon>Bacillota</taxon>
        <taxon>Clostridia</taxon>
        <taxon>Eubacteriales</taxon>
        <taxon>Oscillospiraceae</taxon>
        <taxon>Hominilimicola</taxon>
    </lineage>
</organism>
<dbReference type="EMBL" id="JAJEQM010000028">
    <property type="protein sequence ID" value="MCC2211818.1"/>
    <property type="molecule type" value="Genomic_DNA"/>
</dbReference>
<sequence length="301" mass="35739">MKHFKVKASRYAERYEITRENFERVTGCKEPFEQIKDTGRASQYAICPSCLNPIQIIGLVQEIKSKPYGRHSGKNINGFPAWNERKYEYCPYADRNKRRQPNEDELLREITDSVIELYNLLREQFDRVVYVISKELGIRCSTMFWRKVLNQFLVNEVYFYPWLTESNLPYIFALKGMQHQNILGQKFLIGTQLYNAIEAHNNVSFEVDEKNPEYARLKNAGTYLNLQVRFYGHRQKAVEGEELSESMFFCVDDMDSDEEIYRTRLTFNETYFPNLIKDSKNENRQLWLLDIAKDMMKGIEN</sequence>
<gene>
    <name evidence="1" type="ORF">LKE05_13615</name>
</gene>
<name>A0AAE3E1B6_9FIRM</name>
<evidence type="ECO:0000313" key="1">
    <source>
        <dbReference type="EMBL" id="MCC2211818.1"/>
    </source>
</evidence>
<protein>
    <submittedName>
        <fullName evidence="1">Uncharacterized protein</fullName>
    </submittedName>
</protein>